<proteinExistence type="predicted"/>
<dbReference type="InterPro" id="IPR049435">
    <property type="entry name" value="Cas_Cas6_C"/>
</dbReference>
<dbReference type="RefSeq" id="WP_055259920.1">
    <property type="nucleotide sequence ID" value="NZ_CYXT01000040.1"/>
</dbReference>
<dbReference type="AlphaFoldDB" id="A0A173UZ43"/>
<dbReference type="Gene3D" id="3.30.70.1900">
    <property type="match status" value="1"/>
</dbReference>
<organism evidence="2 3">
    <name type="scientific">Anaerostipes hadrus</name>
    <dbReference type="NCBI Taxonomy" id="649756"/>
    <lineage>
        <taxon>Bacteria</taxon>
        <taxon>Bacillati</taxon>
        <taxon>Bacillota</taxon>
        <taxon>Clostridia</taxon>
        <taxon>Lachnospirales</taxon>
        <taxon>Lachnospiraceae</taxon>
        <taxon>Anaerostipes</taxon>
    </lineage>
</organism>
<accession>A0A173UZ43</accession>
<evidence type="ECO:0000313" key="3">
    <source>
        <dbReference type="Proteomes" id="UP000095598"/>
    </source>
</evidence>
<dbReference type="Proteomes" id="UP000095598">
    <property type="component" value="Unassembled WGS sequence"/>
</dbReference>
<evidence type="ECO:0000259" key="1">
    <source>
        <dbReference type="Pfam" id="PF01881"/>
    </source>
</evidence>
<reference evidence="2 3" key="1">
    <citation type="submission" date="2015-09" db="EMBL/GenBank/DDBJ databases">
        <authorList>
            <consortium name="Pathogen Informatics"/>
        </authorList>
    </citation>
    <scope>NUCLEOTIDE SEQUENCE [LARGE SCALE GENOMIC DNA]</scope>
    <source>
        <strain evidence="2 3">2789STDY5608868</strain>
    </source>
</reference>
<name>A0A173UZ43_ANAHA</name>
<protein>
    <submittedName>
        <fullName evidence="2">Uncharacterized protein predicted to be involved in DNA repair (RAMP superfamily)</fullName>
    </submittedName>
</protein>
<feature type="domain" description="CRISPR associated protein Cas6 C-terminal" evidence="1">
    <location>
        <begin position="121"/>
        <end position="227"/>
    </location>
</feature>
<dbReference type="EMBL" id="CYXT01000040">
    <property type="protein sequence ID" value="CUN19317.1"/>
    <property type="molecule type" value="Genomic_DNA"/>
</dbReference>
<gene>
    <name evidence="2" type="ORF">ERS852425_03240</name>
</gene>
<sequence>MKVFEFQCKIKFLKDVEYQNVYEKTTYLLDSVLIKDEQYLKFHESKDYKFYVTDAPWPVESDGIYKKGHVYTLRIRSVDGNLIEFFIKHLYQHQTKELLCIGGEVRMINPKRMISKLYSVTPVILKNDFGYWKAEISLPEYEERLIVNLMKKYQSFTGEKIEDDVHLYDSILFKNKMPVKIPYKNIHLLGDKIDLEIANNEMAQKLAYFALGVGLGENNSRSCGFVNYKYL</sequence>
<dbReference type="Pfam" id="PF01881">
    <property type="entry name" value="Cas_Cas6_C"/>
    <property type="match status" value="1"/>
</dbReference>
<evidence type="ECO:0000313" key="2">
    <source>
        <dbReference type="EMBL" id="CUN19317.1"/>
    </source>
</evidence>